<dbReference type="AlphaFoldDB" id="A0AAV5KPL0"/>
<reference evidence="1 2" key="1">
    <citation type="journal article" date="2021" name="Commun. Biol.">
        <title>The genome of Shorea leprosula (Dipterocarpaceae) highlights the ecological relevance of drought in aseasonal tropical rainforests.</title>
        <authorList>
            <person name="Ng K.K.S."/>
            <person name="Kobayashi M.J."/>
            <person name="Fawcett J.A."/>
            <person name="Hatakeyama M."/>
            <person name="Paape T."/>
            <person name="Ng C.H."/>
            <person name="Ang C.C."/>
            <person name="Tnah L.H."/>
            <person name="Lee C.T."/>
            <person name="Nishiyama T."/>
            <person name="Sese J."/>
            <person name="O'Brien M.J."/>
            <person name="Copetti D."/>
            <person name="Mohd Noor M.I."/>
            <person name="Ong R.C."/>
            <person name="Putra M."/>
            <person name="Sireger I.Z."/>
            <person name="Indrioko S."/>
            <person name="Kosugi Y."/>
            <person name="Izuno A."/>
            <person name="Isagi Y."/>
            <person name="Lee S.L."/>
            <person name="Shimizu K.K."/>
        </authorList>
    </citation>
    <scope>NUCLEOTIDE SEQUENCE [LARGE SCALE GENOMIC DNA]</scope>
    <source>
        <strain evidence="1">214</strain>
    </source>
</reference>
<dbReference type="Proteomes" id="UP001054252">
    <property type="component" value="Unassembled WGS sequence"/>
</dbReference>
<evidence type="ECO:0000313" key="2">
    <source>
        <dbReference type="Proteomes" id="UP001054252"/>
    </source>
</evidence>
<keyword evidence="2" id="KW-1185">Reference proteome</keyword>
<accession>A0AAV5KPL0</accession>
<proteinExistence type="predicted"/>
<dbReference type="EMBL" id="BPVZ01000072">
    <property type="protein sequence ID" value="GKV26504.1"/>
    <property type="molecule type" value="Genomic_DNA"/>
</dbReference>
<sequence>MVSFLGKSLVGFDGENAMILFTRKQIQSRKGLENNGWEWECDVLIPFCD</sequence>
<comment type="caution">
    <text evidence="1">The sequence shown here is derived from an EMBL/GenBank/DDBJ whole genome shotgun (WGS) entry which is preliminary data.</text>
</comment>
<gene>
    <name evidence="1" type="ORF">SLEP1_g35792</name>
</gene>
<protein>
    <submittedName>
        <fullName evidence="1">Uncharacterized protein</fullName>
    </submittedName>
</protein>
<name>A0AAV5KPL0_9ROSI</name>
<organism evidence="1 2">
    <name type="scientific">Rubroshorea leprosula</name>
    <dbReference type="NCBI Taxonomy" id="152421"/>
    <lineage>
        <taxon>Eukaryota</taxon>
        <taxon>Viridiplantae</taxon>
        <taxon>Streptophyta</taxon>
        <taxon>Embryophyta</taxon>
        <taxon>Tracheophyta</taxon>
        <taxon>Spermatophyta</taxon>
        <taxon>Magnoliopsida</taxon>
        <taxon>eudicotyledons</taxon>
        <taxon>Gunneridae</taxon>
        <taxon>Pentapetalae</taxon>
        <taxon>rosids</taxon>
        <taxon>malvids</taxon>
        <taxon>Malvales</taxon>
        <taxon>Dipterocarpaceae</taxon>
        <taxon>Rubroshorea</taxon>
    </lineage>
</organism>
<evidence type="ECO:0000313" key="1">
    <source>
        <dbReference type="EMBL" id="GKV26504.1"/>
    </source>
</evidence>